<reference evidence="11" key="1">
    <citation type="submission" date="2021-02" db="EMBL/GenBank/DDBJ databases">
        <title>Psilocybe cubensis genome.</title>
        <authorList>
            <person name="Mckernan K.J."/>
            <person name="Crawford S."/>
            <person name="Trippe A."/>
            <person name="Kane L.T."/>
            <person name="Mclaughlin S."/>
        </authorList>
    </citation>
    <scope>NUCLEOTIDE SEQUENCE [LARGE SCALE GENOMIC DNA]</scope>
    <source>
        <strain evidence="11">MGC-MH-2018</strain>
    </source>
</reference>
<feature type="region of interest" description="Disordered" evidence="8">
    <location>
        <begin position="362"/>
        <end position="454"/>
    </location>
</feature>
<evidence type="ECO:0000256" key="6">
    <source>
        <dbReference type="ARBA" id="ARBA00024687"/>
    </source>
</evidence>
<feature type="compositionally biased region" description="Pro residues" evidence="8">
    <location>
        <begin position="435"/>
        <end position="449"/>
    </location>
</feature>
<evidence type="ECO:0000313" key="11">
    <source>
        <dbReference type="EMBL" id="KAG5171686.1"/>
    </source>
</evidence>
<feature type="compositionally biased region" description="Polar residues" evidence="8">
    <location>
        <begin position="1130"/>
        <end position="1169"/>
    </location>
</feature>
<feature type="region of interest" description="Disordered" evidence="8">
    <location>
        <begin position="1181"/>
        <end position="1252"/>
    </location>
</feature>
<comment type="subcellular location">
    <subcellularLocation>
        <location evidence="1">Endoplasmic reticulum membrane</location>
        <topology evidence="1">Peripheral membrane protein</topology>
        <orientation evidence="1">Cytoplasmic side</orientation>
    </subcellularLocation>
</comment>
<feature type="region of interest" description="Disordered" evidence="8">
    <location>
        <begin position="299"/>
        <end position="338"/>
    </location>
</feature>
<dbReference type="GO" id="GO:0070973">
    <property type="term" value="P:protein localization to endoplasmic reticulum exit site"/>
    <property type="evidence" value="ECO:0007669"/>
    <property type="project" value="TreeGrafter"/>
</dbReference>
<dbReference type="PANTHER" id="PTHR13402:SF6">
    <property type="entry name" value="SECRETORY 16, ISOFORM I"/>
    <property type="match status" value="1"/>
</dbReference>
<comment type="caution">
    <text evidence="11">The sequence shown here is derived from an EMBL/GenBank/DDBJ whole genome shotgun (WGS) entry which is preliminary data.</text>
</comment>
<evidence type="ECO:0000256" key="3">
    <source>
        <dbReference type="ARBA" id="ARBA00022448"/>
    </source>
</evidence>
<proteinExistence type="inferred from homology"/>
<feature type="region of interest" description="Disordered" evidence="8">
    <location>
        <begin position="156"/>
        <end position="235"/>
    </location>
</feature>
<keyword evidence="7" id="KW-0653">Protein transport</keyword>
<dbReference type="CDD" id="cd09233">
    <property type="entry name" value="ACE1-Sec16-like"/>
    <property type="match status" value="1"/>
</dbReference>
<dbReference type="GO" id="GO:0015031">
    <property type="term" value="P:protein transport"/>
    <property type="evidence" value="ECO:0007669"/>
    <property type="project" value="UniProtKB-KW"/>
</dbReference>
<feature type="compositionally biased region" description="Polar residues" evidence="8">
    <location>
        <begin position="1235"/>
        <end position="1252"/>
    </location>
</feature>
<feature type="region of interest" description="Disordered" evidence="8">
    <location>
        <begin position="1"/>
        <end position="80"/>
    </location>
</feature>
<dbReference type="GO" id="GO:0007030">
    <property type="term" value="P:Golgi organization"/>
    <property type="evidence" value="ECO:0007669"/>
    <property type="project" value="TreeGrafter"/>
</dbReference>
<comment type="similarity">
    <text evidence="2 7">Belongs to the SEC16 family.</text>
</comment>
<keyword evidence="3 7" id="KW-0813">Transport</keyword>
<sequence>MNGVEAAASLFGSEESGSDLFSTLGGESTSPHPPPDGLFTSNASNAEEAETFDFASRPDSYPVQHSTFTEYPSNTEDHKVSDNVQYSSSAKDLARQWDNHHQQDVAPDYSSYATHRADVPPQTTGYNTYAPTTYTAPTTAYSAYSAYDPPAAASSYDPYAPTSHTKAPSNPSYLPPVLAPPSSLDSSYSKGIASIPPVPTPTKSTVTRPKVSNAYDPPFLQTLPSRKAPRSASSGAQLYSQFQSYVQPPYPQAVEAPTSYGQYQQPPVIHNQDAPPSTELDSNLYSRGVSYTNPVATEQSYSHGTYSPQQQGDSTFQTNSTSQAKFEQTYPPPRSLAFDSTNEASLRIPSEEAYDPANYANESHANEHKSSSAPLNSLNDVIHGVYDHPGANDPPLQTVSPRTVPLPFSPPQTNTDVEDPEATTVLSGDDTQNKLPPPPQPKSYAPPPPQRREMSMNREIHDPYAPKHIQSTNNYIPRTSSPLSISHGPVNERKPPVNAGLNTGNGISSTFGAIPRPLVGITPHVPLGTVDNLRPASHWSDKFGPQDVIVKNTAAQYAPSPSLIGANDPLSRTSARAPVVTFGFGGKMVTCFHGMAGQNAGFDVALSSRTSSELKIHVMQKFLPESVLTTSGTAYPGPLLADPGTSSISLVRPGQNTQTKTKKAGVIAYLASRASEIHQGLGYFVYAEKQAAEDKLVLVKLLSIMVENDGRLLGIPQAESAVRSALVPRLESLTNLQDGVSLQAFNTGPVDETPISVVTLRPSTLDRIEDLLLQGERRQAYQFAMDQKLWAHAMIIASSIDKESWKEVVSDFLRTELSSKEEVPRGVTNGGGIQSHKNNRESLRVAYSLYSGQGPAAVQELAPVNLLQRATGRLQVQTPIAPLITPRTPNFPVLQQNLPAEALSNWAQTAAMIISSPLTPETSGALTALGDQLLSHNWVEAAHSCYLLSSQSSLLGGFGNPSTRITLVGSKNPGEAMKDSDAIILSEILEFAMSLVPTVKGHEPFHGLPHLQAYRFIRAISLAEIGDIQLANRYCEAIASSLSQTSPYTSAALLEQLQGLQQRISGVVHGEKGGSWIGGKLSKPSLDTIGGWLEGRFTKLVTGDTDEPSHTDDQAKSAGQPFAGPFAHYSTISSTTPSARSSPQPSFSNPTSLPPQRTTSAMATSSPYSQIQIERASSAMGYMRQRPPAPTNEVTSISSSQSSPTGYSLNGQSRYDTYTSKYNTTAADEAETPVQGGSSWWGTTDEASSSTPTAATFMSVDETSIQPSSDGFISLMDNNSFAIGPQQVSQQSSRSTHIEDDEDDLGLGNSKPKPKKADTDEGNEVVSATVKSATPTPPKPADPPAAASGGSWLGRWWKRSESTTPAPIKASLGEESSFYYDKEQKRWVNKKAGGTDEAPKAAPPPPPSRAQTASPGMSNSKSQSPAGPPPPRSASAIDLSTEPPLKAPMRIRSNLAPPTESAPSTPTGTRMNTGPPPPGRPKSSAAKRNVRSRYVDVFQQEGGAA</sequence>
<keyword evidence="7" id="KW-0072">Autophagy</keyword>
<keyword evidence="7" id="KW-0472">Membrane</keyword>
<dbReference type="Pfam" id="PF12931">
    <property type="entry name" value="TPR_Sec16"/>
    <property type="match status" value="1"/>
</dbReference>
<feature type="domain" description="Sec16 central conserved" evidence="10">
    <location>
        <begin position="577"/>
        <end position="710"/>
    </location>
</feature>
<gene>
    <name evidence="11" type="ORF">JR316_003774</name>
</gene>
<evidence type="ECO:0000256" key="5">
    <source>
        <dbReference type="ARBA" id="ARBA00022892"/>
    </source>
</evidence>
<evidence type="ECO:0000256" key="2">
    <source>
        <dbReference type="ARBA" id="ARBA00005927"/>
    </source>
</evidence>
<dbReference type="GO" id="GO:0005789">
    <property type="term" value="C:endoplasmic reticulum membrane"/>
    <property type="evidence" value="ECO:0007669"/>
    <property type="project" value="UniProtKB-SubCell"/>
</dbReference>
<accession>A0A8H7Y1B2</accession>
<evidence type="ECO:0000256" key="7">
    <source>
        <dbReference type="RuleBase" id="RU364101"/>
    </source>
</evidence>
<feature type="region of interest" description="Disordered" evidence="8">
    <location>
        <begin position="1102"/>
        <end position="1169"/>
    </location>
</feature>
<evidence type="ECO:0000256" key="8">
    <source>
        <dbReference type="SAM" id="MobiDB-lite"/>
    </source>
</evidence>
<feature type="compositionally biased region" description="Low complexity" evidence="8">
    <location>
        <begin position="201"/>
        <end position="211"/>
    </location>
</feature>
<protein>
    <recommendedName>
        <fullName evidence="7">Protein transport protein sec16</fullName>
    </recommendedName>
</protein>
<feature type="region of interest" description="Disordered" evidence="8">
    <location>
        <begin position="1285"/>
        <end position="1505"/>
    </location>
</feature>
<organism evidence="11">
    <name type="scientific">Psilocybe cubensis</name>
    <name type="common">Psychedelic mushroom</name>
    <name type="synonym">Stropharia cubensis</name>
    <dbReference type="NCBI Taxonomy" id="181762"/>
    <lineage>
        <taxon>Eukaryota</taxon>
        <taxon>Fungi</taxon>
        <taxon>Dikarya</taxon>
        <taxon>Basidiomycota</taxon>
        <taxon>Agaricomycotina</taxon>
        <taxon>Agaricomycetes</taxon>
        <taxon>Agaricomycetidae</taxon>
        <taxon>Agaricales</taxon>
        <taxon>Agaricineae</taxon>
        <taxon>Strophariaceae</taxon>
        <taxon>Psilocybe</taxon>
    </lineage>
</organism>
<dbReference type="GO" id="GO:0006914">
    <property type="term" value="P:autophagy"/>
    <property type="evidence" value="ECO:0007669"/>
    <property type="project" value="UniProtKB-KW"/>
</dbReference>
<dbReference type="Gene3D" id="1.25.40.1030">
    <property type="match status" value="1"/>
</dbReference>
<feature type="region of interest" description="Disordered" evidence="8">
    <location>
        <begin position="262"/>
        <end position="285"/>
    </location>
</feature>
<keyword evidence="5 7" id="KW-0931">ER-Golgi transport</keyword>
<comment type="function">
    <text evidence="6 7">Involved in the initiation of assembly of the COPII coat required for the formation of transport vesicles from the endoplasmic reticulum (ER) and the selection of cargo molecules. Also involved in autophagy.</text>
</comment>
<dbReference type="GO" id="GO:0012507">
    <property type="term" value="C:ER to Golgi transport vesicle membrane"/>
    <property type="evidence" value="ECO:0007669"/>
    <property type="project" value="TreeGrafter"/>
</dbReference>
<feature type="compositionally biased region" description="Polar residues" evidence="8">
    <location>
        <begin position="1204"/>
        <end position="1226"/>
    </location>
</feature>
<dbReference type="GO" id="GO:0070971">
    <property type="term" value="C:endoplasmic reticulum exit site"/>
    <property type="evidence" value="ECO:0007669"/>
    <property type="project" value="TreeGrafter"/>
</dbReference>
<dbReference type="GO" id="GO:0016192">
    <property type="term" value="P:vesicle-mediated transport"/>
    <property type="evidence" value="ECO:0007669"/>
    <property type="project" value="UniProtKB-KW"/>
</dbReference>
<dbReference type="InterPro" id="IPR024340">
    <property type="entry name" value="Sec16_CCD"/>
</dbReference>
<evidence type="ECO:0000259" key="9">
    <source>
        <dbReference type="Pfam" id="PF12931"/>
    </source>
</evidence>
<dbReference type="InterPro" id="IPR024298">
    <property type="entry name" value="Sec16_Sec23-bd"/>
</dbReference>
<evidence type="ECO:0000259" key="10">
    <source>
        <dbReference type="Pfam" id="PF12932"/>
    </source>
</evidence>
<feature type="compositionally biased region" description="Polar residues" evidence="8">
    <location>
        <begin position="424"/>
        <end position="434"/>
    </location>
</feature>
<feature type="compositionally biased region" description="Polar residues" evidence="8">
    <location>
        <begin position="299"/>
        <end position="326"/>
    </location>
</feature>
<keyword evidence="4 7" id="KW-0256">Endoplasmic reticulum</keyword>
<feature type="compositionally biased region" description="Polar residues" evidence="8">
    <location>
        <begin position="63"/>
        <end position="74"/>
    </location>
</feature>
<dbReference type="PANTHER" id="PTHR13402">
    <property type="entry name" value="RGPR-RELATED"/>
    <property type="match status" value="1"/>
</dbReference>
<feature type="compositionally biased region" description="Low complexity" evidence="8">
    <location>
        <begin position="1456"/>
        <end position="1469"/>
    </location>
</feature>
<name>A0A8H7Y1B2_PSICU</name>
<feature type="domain" description="Sec16 Sec23-binding" evidence="9">
    <location>
        <begin position="768"/>
        <end position="1104"/>
    </location>
</feature>
<feature type="compositionally biased region" description="Polar residues" evidence="8">
    <location>
        <begin position="1285"/>
        <end position="1295"/>
    </location>
</feature>
<evidence type="ECO:0000256" key="4">
    <source>
        <dbReference type="ARBA" id="ARBA00022824"/>
    </source>
</evidence>
<evidence type="ECO:0000256" key="1">
    <source>
        <dbReference type="ARBA" id="ARBA00004397"/>
    </source>
</evidence>
<feature type="compositionally biased region" description="Polar residues" evidence="8">
    <location>
        <begin position="19"/>
        <end position="30"/>
    </location>
</feature>
<dbReference type="Pfam" id="PF12932">
    <property type="entry name" value="Sec16"/>
    <property type="match status" value="1"/>
</dbReference>
<feature type="compositionally biased region" description="Low complexity" evidence="8">
    <location>
        <begin position="1409"/>
        <end position="1425"/>
    </location>
</feature>
<dbReference type="EMBL" id="JAFIQS010000003">
    <property type="protein sequence ID" value="KAG5171686.1"/>
    <property type="molecule type" value="Genomic_DNA"/>
</dbReference>